<evidence type="ECO:0000256" key="2">
    <source>
        <dbReference type="ARBA" id="ARBA00013194"/>
    </source>
</evidence>
<evidence type="ECO:0000259" key="6">
    <source>
        <dbReference type="PROSITE" id="PS50059"/>
    </source>
</evidence>
<dbReference type="GO" id="GO:0003755">
    <property type="term" value="F:peptidyl-prolyl cis-trans isomerase activity"/>
    <property type="evidence" value="ECO:0007669"/>
    <property type="project" value="UniProtKB-KW"/>
</dbReference>
<feature type="non-terminal residue" evidence="7">
    <location>
        <position position="1"/>
    </location>
</feature>
<evidence type="ECO:0000256" key="3">
    <source>
        <dbReference type="ARBA" id="ARBA00023110"/>
    </source>
</evidence>
<dbReference type="PANTHER" id="PTHR10516">
    <property type="entry name" value="PEPTIDYL-PROLYL CIS-TRANS ISOMERASE"/>
    <property type="match status" value="1"/>
</dbReference>
<dbReference type="InterPro" id="IPR001179">
    <property type="entry name" value="PPIase_FKBP_dom"/>
</dbReference>
<protein>
    <recommendedName>
        <fullName evidence="2 5">peptidylprolyl isomerase</fullName>
        <ecNumber evidence="2 5">5.2.1.8</ecNumber>
    </recommendedName>
</protein>
<dbReference type="EMBL" id="GL833141">
    <property type="protein sequence ID" value="EGB05447.1"/>
    <property type="molecule type" value="Genomic_DNA"/>
</dbReference>
<keyword evidence="8" id="KW-1185">Reference proteome</keyword>
<keyword evidence="3 5" id="KW-0697">Rotamase</keyword>
<dbReference type="InParanoid" id="F0YHH4"/>
<dbReference type="PANTHER" id="PTHR10516:SF443">
    <property type="entry name" value="FK506-BINDING PROTEIN 59-RELATED"/>
    <property type="match status" value="1"/>
</dbReference>
<dbReference type="Pfam" id="PF00254">
    <property type="entry name" value="FKBP_C"/>
    <property type="match status" value="1"/>
</dbReference>
<name>F0YHH4_AURAN</name>
<dbReference type="eggNOG" id="KOG0544">
    <property type="taxonomic scope" value="Eukaryota"/>
</dbReference>
<accession>F0YHH4</accession>
<comment type="catalytic activity">
    <reaction evidence="1 5">
        <text>[protein]-peptidylproline (omega=180) = [protein]-peptidylproline (omega=0)</text>
        <dbReference type="Rhea" id="RHEA:16237"/>
        <dbReference type="Rhea" id="RHEA-COMP:10747"/>
        <dbReference type="Rhea" id="RHEA-COMP:10748"/>
        <dbReference type="ChEBI" id="CHEBI:83833"/>
        <dbReference type="ChEBI" id="CHEBI:83834"/>
        <dbReference type="EC" id="5.2.1.8"/>
    </reaction>
</comment>
<evidence type="ECO:0000256" key="1">
    <source>
        <dbReference type="ARBA" id="ARBA00000971"/>
    </source>
</evidence>
<dbReference type="Gene3D" id="3.10.50.40">
    <property type="match status" value="1"/>
</dbReference>
<dbReference type="GeneID" id="20220938"/>
<dbReference type="KEGG" id="aaf:AURANDRAFT_30790"/>
<keyword evidence="4 5" id="KW-0413">Isomerase</keyword>
<dbReference type="OrthoDB" id="1902587at2759"/>
<dbReference type="Proteomes" id="UP000002729">
    <property type="component" value="Unassembled WGS sequence"/>
</dbReference>
<dbReference type="InterPro" id="IPR046357">
    <property type="entry name" value="PPIase_dom_sf"/>
</dbReference>
<dbReference type="AlphaFoldDB" id="F0YHH4"/>
<dbReference type="SUPFAM" id="SSF54534">
    <property type="entry name" value="FKBP-like"/>
    <property type="match status" value="1"/>
</dbReference>
<dbReference type="InterPro" id="IPR050689">
    <property type="entry name" value="FKBP-type_PPIase"/>
</dbReference>
<evidence type="ECO:0000256" key="5">
    <source>
        <dbReference type="PROSITE-ProRule" id="PRU00277"/>
    </source>
</evidence>
<evidence type="ECO:0000313" key="8">
    <source>
        <dbReference type="Proteomes" id="UP000002729"/>
    </source>
</evidence>
<reference evidence="7 8" key="1">
    <citation type="journal article" date="2011" name="Proc. Natl. Acad. Sci. U.S.A.">
        <title>Niche of harmful alga Aureococcus anophagefferens revealed through ecogenomics.</title>
        <authorList>
            <person name="Gobler C.J."/>
            <person name="Berry D.L."/>
            <person name="Dyhrman S.T."/>
            <person name="Wilhelm S.W."/>
            <person name="Salamov A."/>
            <person name="Lobanov A.V."/>
            <person name="Zhang Y."/>
            <person name="Collier J.L."/>
            <person name="Wurch L.L."/>
            <person name="Kustka A.B."/>
            <person name="Dill B.D."/>
            <person name="Shah M."/>
            <person name="VerBerkmoes N.C."/>
            <person name="Kuo A."/>
            <person name="Terry A."/>
            <person name="Pangilinan J."/>
            <person name="Lindquist E.A."/>
            <person name="Lucas S."/>
            <person name="Paulsen I.T."/>
            <person name="Hattenrath-Lehmann T.K."/>
            <person name="Talmage S.C."/>
            <person name="Walker E.A."/>
            <person name="Koch F."/>
            <person name="Burson A.M."/>
            <person name="Marcoval M.A."/>
            <person name="Tang Y.Z."/>
            <person name="Lecleir G.R."/>
            <person name="Coyne K.J."/>
            <person name="Berg G.M."/>
            <person name="Bertrand E.M."/>
            <person name="Saito M.A."/>
            <person name="Gladyshev V.N."/>
            <person name="Grigoriev I.V."/>
        </authorList>
    </citation>
    <scope>NUCLEOTIDE SEQUENCE [LARGE SCALE GENOMIC DNA]</scope>
    <source>
        <strain evidence="8">CCMP 1984</strain>
    </source>
</reference>
<dbReference type="PROSITE" id="PS50059">
    <property type="entry name" value="FKBP_PPIASE"/>
    <property type="match status" value="1"/>
</dbReference>
<dbReference type="GO" id="GO:0005737">
    <property type="term" value="C:cytoplasm"/>
    <property type="evidence" value="ECO:0007669"/>
    <property type="project" value="TreeGrafter"/>
</dbReference>
<feature type="domain" description="PPIase FKBP-type" evidence="6">
    <location>
        <begin position="10"/>
        <end position="75"/>
    </location>
</feature>
<organism evidence="8">
    <name type="scientific">Aureococcus anophagefferens</name>
    <name type="common">Harmful bloom alga</name>
    <dbReference type="NCBI Taxonomy" id="44056"/>
    <lineage>
        <taxon>Eukaryota</taxon>
        <taxon>Sar</taxon>
        <taxon>Stramenopiles</taxon>
        <taxon>Ochrophyta</taxon>
        <taxon>Pelagophyceae</taxon>
        <taxon>Pelagomonadales</taxon>
        <taxon>Pelagomonadaceae</taxon>
        <taxon>Aureococcus</taxon>
    </lineage>
</organism>
<gene>
    <name evidence="7" type="ORF">AURANDRAFT_30790</name>
</gene>
<dbReference type="RefSeq" id="XP_009039829.1">
    <property type="nucleotide sequence ID" value="XM_009041581.1"/>
</dbReference>
<evidence type="ECO:0000313" key="7">
    <source>
        <dbReference type="EMBL" id="EGB05447.1"/>
    </source>
</evidence>
<proteinExistence type="predicted"/>
<dbReference type="EC" id="5.2.1.8" evidence="2 5"/>
<evidence type="ECO:0000256" key="4">
    <source>
        <dbReference type="ARBA" id="ARBA00023235"/>
    </source>
</evidence>
<dbReference type="OMA" id="LPSGEMF"/>
<sequence>GDGVNYPRKGQTVTVHYSGYLPSGEMFDSSRDRGKPFKFKLGGEQVIPGLDAGVSQLSIGERAKIVIPPDMAYGAPLVFLPYFGL</sequence>